<proteinExistence type="predicted"/>
<name>A0ABQ7LQM4_BRACM</name>
<accession>A0ABQ7LQM4</accession>
<evidence type="ECO:0000313" key="2">
    <source>
        <dbReference type="EMBL" id="KAG5388875.1"/>
    </source>
</evidence>
<feature type="region of interest" description="Disordered" evidence="1">
    <location>
        <begin position="40"/>
        <end position="67"/>
    </location>
</feature>
<evidence type="ECO:0000256" key="1">
    <source>
        <dbReference type="SAM" id="MobiDB-lite"/>
    </source>
</evidence>
<dbReference type="Proteomes" id="UP000823674">
    <property type="component" value="Chromosome A08"/>
</dbReference>
<dbReference type="EMBL" id="JADBGQ010000007">
    <property type="protein sequence ID" value="KAG5388875.1"/>
    <property type="molecule type" value="Genomic_DNA"/>
</dbReference>
<dbReference type="PANTHER" id="PTHR33641">
    <property type="entry name" value="OS06G0133500 PROTEIN"/>
    <property type="match status" value="1"/>
</dbReference>
<protein>
    <submittedName>
        <fullName evidence="2">Uncharacterized protein</fullName>
    </submittedName>
</protein>
<sequence>MYCLSSLISTMNSMFSAFDALFAELMVGKNLMASSFNATATTKPASPQTQTQVQKNEKTTNKRTGLMQKTPRFALELDGLHCFETIVRS</sequence>
<reference evidence="2 3" key="1">
    <citation type="submission" date="2021-03" db="EMBL/GenBank/DDBJ databases">
        <authorList>
            <person name="King G.J."/>
            <person name="Bancroft I."/>
            <person name="Baten A."/>
            <person name="Bloomfield J."/>
            <person name="Borpatragohain P."/>
            <person name="He Z."/>
            <person name="Irish N."/>
            <person name="Irwin J."/>
            <person name="Liu K."/>
            <person name="Mauleon R.P."/>
            <person name="Moore J."/>
            <person name="Morris R."/>
            <person name="Ostergaard L."/>
            <person name="Wang B."/>
            <person name="Wells R."/>
        </authorList>
    </citation>
    <scope>NUCLEOTIDE SEQUENCE [LARGE SCALE GENOMIC DNA]</scope>
    <source>
        <strain evidence="2">R-o-18</strain>
        <tissue evidence="2">Leaf</tissue>
    </source>
</reference>
<evidence type="ECO:0000313" key="3">
    <source>
        <dbReference type="Proteomes" id="UP000823674"/>
    </source>
</evidence>
<gene>
    <name evidence="2" type="primary">A08p014010.1_BraROA</name>
    <name evidence="2" type="ORF">IGI04_030416</name>
</gene>
<feature type="compositionally biased region" description="Polar residues" evidence="1">
    <location>
        <begin position="40"/>
        <end position="54"/>
    </location>
</feature>
<dbReference type="PANTHER" id="PTHR33641:SF25">
    <property type="entry name" value="GENOME ASSEMBLY, CHROMOSOME: A08"/>
    <property type="match status" value="1"/>
</dbReference>
<keyword evidence="3" id="KW-1185">Reference proteome</keyword>
<organism evidence="2 3">
    <name type="scientific">Brassica rapa subsp. trilocularis</name>
    <dbReference type="NCBI Taxonomy" id="1813537"/>
    <lineage>
        <taxon>Eukaryota</taxon>
        <taxon>Viridiplantae</taxon>
        <taxon>Streptophyta</taxon>
        <taxon>Embryophyta</taxon>
        <taxon>Tracheophyta</taxon>
        <taxon>Spermatophyta</taxon>
        <taxon>Magnoliopsida</taxon>
        <taxon>eudicotyledons</taxon>
        <taxon>Gunneridae</taxon>
        <taxon>Pentapetalae</taxon>
        <taxon>rosids</taxon>
        <taxon>malvids</taxon>
        <taxon>Brassicales</taxon>
        <taxon>Brassicaceae</taxon>
        <taxon>Brassiceae</taxon>
        <taxon>Brassica</taxon>
    </lineage>
</organism>
<comment type="caution">
    <text evidence="2">The sequence shown here is derived from an EMBL/GenBank/DDBJ whole genome shotgun (WGS) entry which is preliminary data.</text>
</comment>